<accession>W1PYB8</accession>
<evidence type="ECO:0000313" key="3">
    <source>
        <dbReference type="Proteomes" id="UP000017836"/>
    </source>
</evidence>
<name>W1PYB8_AMBTC</name>
<dbReference type="Gramene" id="ERN12941">
    <property type="protein sequence ID" value="ERN12941"/>
    <property type="gene ID" value="AMTR_s00050p00223310"/>
</dbReference>
<sequence>MVAREGIKLKFTCLKGCFVDRILWGKAKQDDPRHSLLMTEYMYRREEEEEEERTPLKAPLMVITTNRP</sequence>
<reference evidence="3" key="1">
    <citation type="journal article" date="2013" name="Science">
        <title>The Amborella genome and the evolution of flowering plants.</title>
        <authorList>
            <consortium name="Amborella Genome Project"/>
        </authorList>
    </citation>
    <scope>NUCLEOTIDE SEQUENCE [LARGE SCALE GENOMIC DNA]</scope>
</reference>
<gene>
    <name evidence="2" type="ORF">AMTR_s00050p00223310</name>
</gene>
<dbReference type="EMBL" id="KI392596">
    <property type="protein sequence ID" value="ERN12941.1"/>
    <property type="molecule type" value="Genomic_DNA"/>
</dbReference>
<organism evidence="2 3">
    <name type="scientific">Amborella trichopoda</name>
    <dbReference type="NCBI Taxonomy" id="13333"/>
    <lineage>
        <taxon>Eukaryota</taxon>
        <taxon>Viridiplantae</taxon>
        <taxon>Streptophyta</taxon>
        <taxon>Embryophyta</taxon>
        <taxon>Tracheophyta</taxon>
        <taxon>Spermatophyta</taxon>
        <taxon>Magnoliopsida</taxon>
        <taxon>Amborellales</taxon>
        <taxon>Amborellaceae</taxon>
        <taxon>Amborella</taxon>
    </lineage>
</organism>
<dbReference type="AlphaFoldDB" id="W1PYB8"/>
<keyword evidence="3" id="KW-1185">Reference proteome</keyword>
<evidence type="ECO:0000313" key="2">
    <source>
        <dbReference type="EMBL" id="ERN12941.1"/>
    </source>
</evidence>
<dbReference type="Proteomes" id="UP000017836">
    <property type="component" value="Unassembled WGS sequence"/>
</dbReference>
<protein>
    <submittedName>
        <fullName evidence="2">Uncharacterized protein</fullName>
    </submittedName>
</protein>
<proteinExistence type="predicted"/>
<feature type="region of interest" description="Disordered" evidence="1">
    <location>
        <begin position="48"/>
        <end position="68"/>
    </location>
</feature>
<dbReference type="HOGENOM" id="CLU_2797339_0_0_1"/>
<evidence type="ECO:0000256" key="1">
    <source>
        <dbReference type="SAM" id="MobiDB-lite"/>
    </source>
</evidence>